<dbReference type="RefSeq" id="WP_123667803.1">
    <property type="nucleotide sequence ID" value="NZ_RJKE01000001.1"/>
</dbReference>
<organism evidence="2 3">
    <name type="scientific">Actinocorallia herbida</name>
    <dbReference type="NCBI Taxonomy" id="58109"/>
    <lineage>
        <taxon>Bacteria</taxon>
        <taxon>Bacillati</taxon>
        <taxon>Actinomycetota</taxon>
        <taxon>Actinomycetes</taxon>
        <taxon>Streptosporangiales</taxon>
        <taxon>Thermomonosporaceae</taxon>
        <taxon>Actinocorallia</taxon>
    </lineage>
</organism>
<sequence length="239" mass="25577">MATYVLVHGGGHGGWCYRPVARLLREAGHEVHAPSLTGLADRAHLVGPHVDLDLHIEDVRALLHAEDLRDVVLVGHSYGGMVVTGAADRAADRVGKLVYLDAATPAAGESLVDVAGPIIESTRPFGEVVNGVELVLLPAPGAGAFYGVTDPETVAWMDDRLTGHPWKCFEQPLTLTDEAAFRAIPQFHVVCTSTIPTRGPELIAEARAEGRLWDIDTGHDLMLTEPRAVADVLLEIARA</sequence>
<reference evidence="2 3" key="1">
    <citation type="submission" date="2018-11" db="EMBL/GenBank/DDBJ databases">
        <title>Sequencing the genomes of 1000 actinobacteria strains.</title>
        <authorList>
            <person name="Klenk H.-P."/>
        </authorList>
    </citation>
    <scope>NUCLEOTIDE SEQUENCE [LARGE SCALE GENOMIC DNA]</scope>
    <source>
        <strain evidence="2 3">DSM 44254</strain>
    </source>
</reference>
<name>A0A3N1D4V6_9ACTN</name>
<dbReference type="Gene3D" id="3.40.50.1820">
    <property type="entry name" value="alpha/beta hydrolase"/>
    <property type="match status" value="1"/>
</dbReference>
<proteinExistence type="predicted"/>
<dbReference type="InterPro" id="IPR052897">
    <property type="entry name" value="Sec-Metab_Biosynth_Hydrolase"/>
</dbReference>
<feature type="domain" description="AB hydrolase-1" evidence="1">
    <location>
        <begin position="5"/>
        <end position="232"/>
    </location>
</feature>
<evidence type="ECO:0000259" key="1">
    <source>
        <dbReference type="Pfam" id="PF12697"/>
    </source>
</evidence>
<dbReference type="PANTHER" id="PTHR37017">
    <property type="entry name" value="AB HYDROLASE-1 DOMAIN-CONTAINING PROTEIN-RELATED"/>
    <property type="match status" value="1"/>
</dbReference>
<dbReference type="OrthoDB" id="9773549at2"/>
<protein>
    <submittedName>
        <fullName evidence="2">Pimeloyl-ACP methyl ester carboxylesterase</fullName>
    </submittedName>
</protein>
<dbReference type="AlphaFoldDB" id="A0A3N1D4V6"/>
<dbReference type="Pfam" id="PF12697">
    <property type="entry name" value="Abhydrolase_6"/>
    <property type="match status" value="1"/>
</dbReference>
<gene>
    <name evidence="2" type="ORF">EDD29_6257</name>
</gene>
<dbReference type="SUPFAM" id="SSF53474">
    <property type="entry name" value="alpha/beta-Hydrolases"/>
    <property type="match status" value="1"/>
</dbReference>
<evidence type="ECO:0000313" key="3">
    <source>
        <dbReference type="Proteomes" id="UP000272400"/>
    </source>
</evidence>
<evidence type="ECO:0000313" key="2">
    <source>
        <dbReference type="EMBL" id="ROO88583.1"/>
    </source>
</evidence>
<comment type="caution">
    <text evidence="2">The sequence shown here is derived from an EMBL/GenBank/DDBJ whole genome shotgun (WGS) entry which is preliminary data.</text>
</comment>
<dbReference type="Proteomes" id="UP000272400">
    <property type="component" value="Unassembled WGS sequence"/>
</dbReference>
<accession>A0A3N1D4V6</accession>
<dbReference type="InterPro" id="IPR000073">
    <property type="entry name" value="AB_hydrolase_1"/>
</dbReference>
<dbReference type="PANTHER" id="PTHR37017:SF11">
    <property type="entry name" value="ESTERASE_LIPASE_THIOESTERASE DOMAIN-CONTAINING PROTEIN"/>
    <property type="match status" value="1"/>
</dbReference>
<dbReference type="GO" id="GO:0003824">
    <property type="term" value="F:catalytic activity"/>
    <property type="evidence" value="ECO:0007669"/>
    <property type="project" value="UniProtKB-ARBA"/>
</dbReference>
<dbReference type="EMBL" id="RJKE01000001">
    <property type="protein sequence ID" value="ROO88583.1"/>
    <property type="molecule type" value="Genomic_DNA"/>
</dbReference>
<dbReference type="InterPro" id="IPR029058">
    <property type="entry name" value="AB_hydrolase_fold"/>
</dbReference>
<keyword evidence="3" id="KW-1185">Reference proteome</keyword>